<dbReference type="eggNOG" id="COG0601">
    <property type="taxonomic scope" value="Bacteria"/>
</dbReference>
<accession>Q11F22</accession>
<name>Q11F22_CHESB</name>
<evidence type="ECO:0000256" key="1">
    <source>
        <dbReference type="ARBA" id="ARBA00004651"/>
    </source>
</evidence>
<dbReference type="PANTHER" id="PTHR43163">
    <property type="entry name" value="DIPEPTIDE TRANSPORT SYSTEM PERMEASE PROTEIN DPPB-RELATED"/>
    <property type="match status" value="1"/>
</dbReference>
<dbReference type="InterPro" id="IPR045621">
    <property type="entry name" value="BPD_transp_1_N"/>
</dbReference>
<dbReference type="InterPro" id="IPR000515">
    <property type="entry name" value="MetI-like"/>
</dbReference>
<comment type="subcellular location">
    <subcellularLocation>
        <location evidence="1 7">Cell membrane</location>
        <topology evidence="1 7">Multi-pass membrane protein</topology>
    </subcellularLocation>
</comment>
<comment type="similarity">
    <text evidence="7">Belongs to the binding-protein-dependent transport system permease family.</text>
</comment>
<feature type="transmembrane region" description="Helical" evidence="7">
    <location>
        <begin position="237"/>
        <end position="263"/>
    </location>
</feature>
<dbReference type="SUPFAM" id="SSF161098">
    <property type="entry name" value="MetI-like"/>
    <property type="match status" value="1"/>
</dbReference>
<dbReference type="GO" id="GO:0005886">
    <property type="term" value="C:plasma membrane"/>
    <property type="evidence" value="ECO:0007669"/>
    <property type="project" value="UniProtKB-SubCell"/>
</dbReference>
<keyword evidence="4 7" id="KW-0812">Transmembrane</keyword>
<feature type="transmembrane region" description="Helical" evidence="7">
    <location>
        <begin position="283"/>
        <end position="309"/>
    </location>
</feature>
<keyword evidence="3" id="KW-1003">Cell membrane</keyword>
<evidence type="ECO:0000256" key="2">
    <source>
        <dbReference type="ARBA" id="ARBA00022448"/>
    </source>
</evidence>
<keyword evidence="5 7" id="KW-1133">Transmembrane helix</keyword>
<evidence type="ECO:0000259" key="8">
    <source>
        <dbReference type="PROSITE" id="PS50928"/>
    </source>
</evidence>
<keyword evidence="2 7" id="KW-0813">Transport</keyword>
<feature type="transmembrane region" description="Helical" evidence="7">
    <location>
        <begin position="184"/>
        <end position="202"/>
    </location>
</feature>
<dbReference type="AlphaFoldDB" id="Q11F22"/>
<dbReference type="PROSITE" id="PS50928">
    <property type="entry name" value="ABC_TM1"/>
    <property type="match status" value="1"/>
</dbReference>
<dbReference type="HOGENOM" id="CLU_036879_0_1_5"/>
<sequence length="318" mass="34495">MRLFESYVFNRVLTAVMSVFGAMLVIVMLLNVVPGDPATALLGPMATPEYARQFIAEMGLDQPIYVRLWRFFTQVAAGNLGTDVISGRSVNAIVWAALPHTFALALGSMALACLIGIPAGVYGAVHKGSVADTLMAMISVVVVSVPSFILGIFLLIVFSIWLNWLPVLGVSDSADLGDQLARMVLPTVALALGWIGLIARLVRTSMLEALGQNYVRTARAYGLRENMIHYKYALKNAIIPTLAIIGMGIGRLLGGAVLIEIIFARQGLGSVLYAALQARNFSVLQGSVFIVVVIFVAINLLTELSYSFFDPRIRYNRR</sequence>
<reference evidence="9" key="1">
    <citation type="submission" date="2006-06" db="EMBL/GenBank/DDBJ databases">
        <title>Complete sequence of chromosome of Chelativorans sp. BNC1.</title>
        <authorList>
            <consortium name="US DOE Joint Genome Institute"/>
            <person name="Copeland A."/>
            <person name="Lucas S."/>
            <person name="Lapidus A."/>
            <person name="Barry K."/>
            <person name="Detter J.C."/>
            <person name="Glavina del Rio T."/>
            <person name="Hammon N."/>
            <person name="Israni S."/>
            <person name="Dalin E."/>
            <person name="Tice H."/>
            <person name="Pitluck S."/>
            <person name="Chertkov O."/>
            <person name="Brettin T."/>
            <person name="Bruce D."/>
            <person name="Han C."/>
            <person name="Tapia R."/>
            <person name="Gilna P."/>
            <person name="Schmutz J."/>
            <person name="Larimer F."/>
            <person name="Land M."/>
            <person name="Hauser L."/>
            <person name="Kyrpides N."/>
            <person name="Mikhailova N."/>
            <person name="Richardson P."/>
        </authorList>
    </citation>
    <scope>NUCLEOTIDE SEQUENCE</scope>
    <source>
        <strain evidence="9">BNC1</strain>
    </source>
</reference>
<dbReference type="KEGG" id="mes:Meso_2626"/>
<gene>
    <name evidence="9" type="ordered locus">Meso_2626</name>
</gene>
<evidence type="ECO:0000256" key="3">
    <source>
        <dbReference type="ARBA" id="ARBA00022475"/>
    </source>
</evidence>
<dbReference type="STRING" id="266779.Meso_2626"/>
<evidence type="ECO:0000256" key="5">
    <source>
        <dbReference type="ARBA" id="ARBA00022989"/>
    </source>
</evidence>
<keyword evidence="6 7" id="KW-0472">Membrane</keyword>
<dbReference type="GO" id="GO:0071916">
    <property type="term" value="F:dipeptide transmembrane transporter activity"/>
    <property type="evidence" value="ECO:0007669"/>
    <property type="project" value="TreeGrafter"/>
</dbReference>
<dbReference type="Gene3D" id="1.10.3720.10">
    <property type="entry name" value="MetI-like"/>
    <property type="match status" value="1"/>
</dbReference>
<dbReference type="Pfam" id="PF19300">
    <property type="entry name" value="BPD_transp_1_N"/>
    <property type="match status" value="1"/>
</dbReference>
<protein>
    <submittedName>
        <fullName evidence="9">Binding-protein-dependent transport systems inner membrane component</fullName>
    </submittedName>
</protein>
<evidence type="ECO:0000256" key="6">
    <source>
        <dbReference type="ARBA" id="ARBA00023136"/>
    </source>
</evidence>
<feature type="transmembrane region" description="Helical" evidence="7">
    <location>
        <begin position="12"/>
        <end position="33"/>
    </location>
</feature>
<organism evidence="9">
    <name type="scientific">Chelativorans sp. (strain BNC1)</name>
    <dbReference type="NCBI Taxonomy" id="266779"/>
    <lineage>
        <taxon>Bacteria</taxon>
        <taxon>Pseudomonadati</taxon>
        <taxon>Pseudomonadota</taxon>
        <taxon>Alphaproteobacteria</taxon>
        <taxon>Hyphomicrobiales</taxon>
        <taxon>Phyllobacteriaceae</taxon>
        <taxon>Chelativorans</taxon>
    </lineage>
</organism>
<dbReference type="Pfam" id="PF00528">
    <property type="entry name" value="BPD_transp_1"/>
    <property type="match status" value="1"/>
</dbReference>
<feature type="transmembrane region" description="Helical" evidence="7">
    <location>
        <begin position="102"/>
        <end position="125"/>
    </location>
</feature>
<evidence type="ECO:0000313" key="9">
    <source>
        <dbReference type="EMBL" id="ABG64003.1"/>
    </source>
</evidence>
<feature type="transmembrane region" description="Helical" evidence="7">
    <location>
        <begin position="137"/>
        <end position="164"/>
    </location>
</feature>
<evidence type="ECO:0000256" key="4">
    <source>
        <dbReference type="ARBA" id="ARBA00022692"/>
    </source>
</evidence>
<dbReference type="PANTHER" id="PTHR43163:SF6">
    <property type="entry name" value="DIPEPTIDE TRANSPORT SYSTEM PERMEASE PROTEIN DPPB-RELATED"/>
    <property type="match status" value="1"/>
</dbReference>
<dbReference type="InterPro" id="IPR035906">
    <property type="entry name" value="MetI-like_sf"/>
</dbReference>
<proteinExistence type="inferred from homology"/>
<feature type="domain" description="ABC transmembrane type-1" evidence="8">
    <location>
        <begin position="98"/>
        <end position="302"/>
    </location>
</feature>
<evidence type="ECO:0000256" key="7">
    <source>
        <dbReference type="RuleBase" id="RU363032"/>
    </source>
</evidence>
<dbReference type="EMBL" id="CP000390">
    <property type="protein sequence ID" value="ABG64003.1"/>
    <property type="molecule type" value="Genomic_DNA"/>
</dbReference>